<feature type="region of interest" description="Disordered" evidence="2">
    <location>
        <begin position="220"/>
        <end position="245"/>
    </location>
</feature>
<accession>A0A5C3KLC2</accession>
<organism evidence="5 6">
    <name type="scientific">Coprinopsis marcescibilis</name>
    <name type="common">Agaric fungus</name>
    <name type="synonym">Psathyrella marcescibilis</name>
    <dbReference type="NCBI Taxonomy" id="230819"/>
    <lineage>
        <taxon>Eukaryota</taxon>
        <taxon>Fungi</taxon>
        <taxon>Dikarya</taxon>
        <taxon>Basidiomycota</taxon>
        <taxon>Agaricomycotina</taxon>
        <taxon>Agaricomycetes</taxon>
        <taxon>Agaricomycetidae</taxon>
        <taxon>Agaricales</taxon>
        <taxon>Agaricineae</taxon>
        <taxon>Psathyrellaceae</taxon>
        <taxon>Coprinopsis</taxon>
    </lineage>
</organism>
<sequence>MLAIFGFLLVIGLQALSVSAQTVSRWCDSWTNVCFQRFYDASIDTGWGYLFPSTPRTEFIGIFTAPVGVGWVGTSLGGGMRSNPLLLAWVNGQTPLISVRSTAQYAPPSPITGPRVTILGSSGANATHQRIVYRCENCTTWSGGTGGINQNGNHMFGYATHANIKPSPPNSATAGIQRHTLANQFSLNTVDARSTTYDAQLTLLVNTPPLVPGGPPIIITTSSSSSTSTTPITQTSTSTSTAPGPTQSLYGQCGGLGWSGPTQCPVGAVCRAANNFFHQCVPA</sequence>
<feature type="domain" description="CBM1" evidence="4">
    <location>
        <begin position="245"/>
        <end position="281"/>
    </location>
</feature>
<dbReference type="GO" id="GO:0005576">
    <property type="term" value="C:extracellular region"/>
    <property type="evidence" value="ECO:0007669"/>
    <property type="project" value="InterPro"/>
</dbReference>
<dbReference type="EMBL" id="ML210280">
    <property type="protein sequence ID" value="TFK21044.1"/>
    <property type="molecule type" value="Genomic_DNA"/>
</dbReference>
<feature type="chain" id="PRO_5022849557" evidence="3">
    <location>
        <begin position="21"/>
        <end position="283"/>
    </location>
</feature>
<dbReference type="CDD" id="cd09630">
    <property type="entry name" value="CDH_like_cytochrome"/>
    <property type="match status" value="1"/>
</dbReference>
<reference evidence="5 6" key="1">
    <citation type="journal article" date="2019" name="Nat. Ecol. Evol.">
        <title>Megaphylogeny resolves global patterns of mushroom evolution.</title>
        <authorList>
            <person name="Varga T."/>
            <person name="Krizsan K."/>
            <person name="Foldi C."/>
            <person name="Dima B."/>
            <person name="Sanchez-Garcia M."/>
            <person name="Sanchez-Ramirez S."/>
            <person name="Szollosi G.J."/>
            <person name="Szarkandi J.G."/>
            <person name="Papp V."/>
            <person name="Albert L."/>
            <person name="Andreopoulos W."/>
            <person name="Angelini C."/>
            <person name="Antonin V."/>
            <person name="Barry K.W."/>
            <person name="Bougher N.L."/>
            <person name="Buchanan P."/>
            <person name="Buyck B."/>
            <person name="Bense V."/>
            <person name="Catcheside P."/>
            <person name="Chovatia M."/>
            <person name="Cooper J."/>
            <person name="Damon W."/>
            <person name="Desjardin D."/>
            <person name="Finy P."/>
            <person name="Geml J."/>
            <person name="Haridas S."/>
            <person name="Hughes K."/>
            <person name="Justo A."/>
            <person name="Karasinski D."/>
            <person name="Kautmanova I."/>
            <person name="Kiss B."/>
            <person name="Kocsube S."/>
            <person name="Kotiranta H."/>
            <person name="LaButti K.M."/>
            <person name="Lechner B.E."/>
            <person name="Liimatainen K."/>
            <person name="Lipzen A."/>
            <person name="Lukacs Z."/>
            <person name="Mihaltcheva S."/>
            <person name="Morgado L.N."/>
            <person name="Niskanen T."/>
            <person name="Noordeloos M.E."/>
            <person name="Ohm R.A."/>
            <person name="Ortiz-Santana B."/>
            <person name="Ovrebo C."/>
            <person name="Racz N."/>
            <person name="Riley R."/>
            <person name="Savchenko A."/>
            <person name="Shiryaev A."/>
            <person name="Soop K."/>
            <person name="Spirin V."/>
            <person name="Szebenyi C."/>
            <person name="Tomsovsky M."/>
            <person name="Tulloss R.E."/>
            <person name="Uehling J."/>
            <person name="Grigoriev I.V."/>
            <person name="Vagvolgyi C."/>
            <person name="Papp T."/>
            <person name="Martin F.M."/>
            <person name="Miettinen O."/>
            <person name="Hibbett D.S."/>
            <person name="Nagy L.G."/>
        </authorList>
    </citation>
    <scope>NUCLEOTIDE SEQUENCE [LARGE SCALE GENOMIC DNA]</scope>
    <source>
        <strain evidence="5 6">CBS 121175</strain>
    </source>
</reference>
<evidence type="ECO:0000313" key="5">
    <source>
        <dbReference type="EMBL" id="TFK21044.1"/>
    </source>
</evidence>
<dbReference type="PROSITE" id="PS51164">
    <property type="entry name" value="CBM1_2"/>
    <property type="match status" value="1"/>
</dbReference>
<dbReference type="Gene3D" id="2.60.40.1210">
    <property type="entry name" value="Cellobiose dehydrogenase, cytochrome domain"/>
    <property type="match status" value="1"/>
</dbReference>
<gene>
    <name evidence="5" type="ORF">FA15DRAFT_707568</name>
</gene>
<dbReference type="InterPro" id="IPR015920">
    <property type="entry name" value="Cellobiose_DH-like_cyt"/>
</dbReference>
<keyword evidence="1 3" id="KW-0732">Signal</keyword>
<dbReference type="Pfam" id="PF16010">
    <property type="entry name" value="CDH-cyt"/>
    <property type="match status" value="1"/>
</dbReference>
<keyword evidence="6" id="KW-1185">Reference proteome</keyword>
<dbReference type="PANTHER" id="PTHR47797:SF5">
    <property type="entry name" value="CELLOBIOSE DEHYDROGENASE CYTOCHROME DOMAIN-CONTAINING PROTEIN"/>
    <property type="match status" value="1"/>
</dbReference>
<evidence type="ECO:0000313" key="6">
    <source>
        <dbReference type="Proteomes" id="UP000307440"/>
    </source>
</evidence>
<dbReference type="SUPFAM" id="SSF49344">
    <property type="entry name" value="CBD9-like"/>
    <property type="match status" value="1"/>
</dbReference>
<dbReference type="Proteomes" id="UP000307440">
    <property type="component" value="Unassembled WGS sequence"/>
</dbReference>
<dbReference type="InterPro" id="IPR035971">
    <property type="entry name" value="CBD_sf"/>
</dbReference>
<feature type="signal peptide" evidence="3">
    <location>
        <begin position="1"/>
        <end position="20"/>
    </location>
</feature>
<evidence type="ECO:0000259" key="4">
    <source>
        <dbReference type="PROSITE" id="PS51164"/>
    </source>
</evidence>
<dbReference type="GO" id="GO:0030248">
    <property type="term" value="F:cellulose binding"/>
    <property type="evidence" value="ECO:0007669"/>
    <property type="project" value="InterPro"/>
</dbReference>
<proteinExistence type="predicted"/>
<dbReference type="PANTHER" id="PTHR47797">
    <property type="entry name" value="DEHYDROGENASE, PUTATIVE (AFU_ORTHOLOGUE AFUA_8G05805)-RELATED"/>
    <property type="match status" value="1"/>
</dbReference>
<name>A0A5C3KLC2_COPMA</name>
<protein>
    <submittedName>
        <fullName evidence="5">CBD9-like protein</fullName>
    </submittedName>
</protein>
<dbReference type="SUPFAM" id="SSF57180">
    <property type="entry name" value="Cellulose-binding domain"/>
    <property type="match status" value="1"/>
</dbReference>
<evidence type="ECO:0000256" key="1">
    <source>
        <dbReference type="ARBA" id="ARBA00022729"/>
    </source>
</evidence>
<dbReference type="Pfam" id="PF00734">
    <property type="entry name" value="CBM_1"/>
    <property type="match status" value="1"/>
</dbReference>
<dbReference type="GO" id="GO:0005975">
    <property type="term" value="P:carbohydrate metabolic process"/>
    <property type="evidence" value="ECO:0007669"/>
    <property type="project" value="InterPro"/>
</dbReference>
<dbReference type="InterPro" id="IPR000254">
    <property type="entry name" value="CBD"/>
</dbReference>
<evidence type="ECO:0000256" key="3">
    <source>
        <dbReference type="SAM" id="SignalP"/>
    </source>
</evidence>
<dbReference type="STRING" id="230819.A0A5C3KLC2"/>
<dbReference type="OrthoDB" id="413885at2759"/>
<dbReference type="PROSITE" id="PS00562">
    <property type="entry name" value="CBM1_1"/>
    <property type="match status" value="1"/>
</dbReference>
<dbReference type="AlphaFoldDB" id="A0A5C3KLC2"/>
<evidence type="ECO:0000256" key="2">
    <source>
        <dbReference type="SAM" id="MobiDB-lite"/>
    </source>
</evidence>
<dbReference type="SMART" id="SM00236">
    <property type="entry name" value="fCBD"/>
    <property type="match status" value="1"/>
</dbReference>